<evidence type="ECO:0000256" key="8">
    <source>
        <dbReference type="SAM" id="Phobius"/>
    </source>
</evidence>
<name>A0A176YEV0_9BRAD</name>
<evidence type="ECO:0000256" key="6">
    <source>
        <dbReference type="ARBA" id="ARBA00022989"/>
    </source>
</evidence>
<feature type="transmembrane region" description="Helical" evidence="8">
    <location>
        <begin position="579"/>
        <end position="599"/>
    </location>
</feature>
<evidence type="ECO:0000256" key="7">
    <source>
        <dbReference type="ARBA" id="ARBA00023136"/>
    </source>
</evidence>
<evidence type="ECO:0000256" key="2">
    <source>
        <dbReference type="ARBA" id="ARBA00007755"/>
    </source>
</evidence>
<feature type="domain" description="CstA N-terminal" evidence="9">
    <location>
        <begin position="39"/>
        <end position="597"/>
    </location>
</feature>
<dbReference type="AlphaFoldDB" id="A0A176YEV0"/>
<feature type="transmembrane region" description="Helical" evidence="8">
    <location>
        <begin position="262"/>
        <end position="283"/>
    </location>
</feature>
<feature type="transmembrane region" description="Helical" evidence="8">
    <location>
        <begin position="645"/>
        <end position="667"/>
    </location>
</feature>
<dbReference type="InterPro" id="IPR051605">
    <property type="entry name" value="CstA"/>
</dbReference>
<feature type="transmembrane region" description="Helical" evidence="8">
    <location>
        <begin position="516"/>
        <end position="536"/>
    </location>
</feature>
<dbReference type="RefSeq" id="WP_063705230.1">
    <property type="nucleotide sequence ID" value="NZ_LUUB01000083.1"/>
</dbReference>
<dbReference type="PANTHER" id="PTHR30252">
    <property type="entry name" value="INNER MEMBRANE PEPTIDE TRANSPORTER"/>
    <property type="match status" value="1"/>
</dbReference>
<dbReference type="STRING" id="1505087.AYJ54_23935"/>
<feature type="transmembrane region" description="Helical" evidence="8">
    <location>
        <begin position="327"/>
        <end position="347"/>
    </location>
</feature>
<feature type="transmembrane region" description="Helical" evidence="8">
    <location>
        <begin position="224"/>
        <end position="242"/>
    </location>
</feature>
<feature type="transmembrane region" description="Helical" evidence="8">
    <location>
        <begin position="40"/>
        <end position="58"/>
    </location>
</feature>
<evidence type="ECO:0000259" key="9">
    <source>
        <dbReference type="Pfam" id="PF02554"/>
    </source>
</evidence>
<keyword evidence="11" id="KW-1185">Reference proteome</keyword>
<evidence type="ECO:0000256" key="5">
    <source>
        <dbReference type="ARBA" id="ARBA00022692"/>
    </source>
</evidence>
<feature type="transmembrane region" description="Helical" evidence="8">
    <location>
        <begin position="164"/>
        <end position="189"/>
    </location>
</feature>
<evidence type="ECO:0000256" key="4">
    <source>
        <dbReference type="ARBA" id="ARBA00022475"/>
    </source>
</evidence>
<dbReference type="GO" id="GO:0005886">
    <property type="term" value="C:plasma membrane"/>
    <property type="evidence" value="ECO:0007669"/>
    <property type="project" value="UniProtKB-SubCell"/>
</dbReference>
<evidence type="ECO:0000313" key="11">
    <source>
        <dbReference type="Proteomes" id="UP000076959"/>
    </source>
</evidence>
<dbReference type="EMBL" id="LUUB01000083">
    <property type="protein sequence ID" value="OAF04713.1"/>
    <property type="molecule type" value="Genomic_DNA"/>
</dbReference>
<keyword evidence="4" id="KW-1003">Cell membrane</keyword>
<accession>A0A176YEV0</accession>
<keyword evidence="7 8" id="KW-0472">Membrane</keyword>
<evidence type="ECO:0000256" key="3">
    <source>
        <dbReference type="ARBA" id="ARBA00022448"/>
    </source>
</evidence>
<keyword evidence="5 8" id="KW-0812">Transmembrane</keyword>
<reference evidence="10 11" key="1">
    <citation type="submission" date="2016-03" db="EMBL/GenBank/DDBJ databases">
        <title>Draft Genome Sequence of the Strain BR 10245 (Bradyrhizobium sp.) isolated from nodules of Centrolobium paraense.</title>
        <authorList>
            <person name="Simoes-Araujo J.L.Sr."/>
            <person name="Barauna A.C."/>
            <person name="Silva K."/>
            <person name="Zilli J.E."/>
        </authorList>
    </citation>
    <scope>NUCLEOTIDE SEQUENCE [LARGE SCALE GENOMIC DNA]</scope>
    <source>
        <strain evidence="10 11">BR 10245</strain>
    </source>
</reference>
<dbReference type="Proteomes" id="UP000076959">
    <property type="component" value="Unassembled WGS sequence"/>
</dbReference>
<comment type="similarity">
    <text evidence="2">Belongs to the peptide transporter carbon starvation (CstA) (TC 2.A.114) family.</text>
</comment>
<sequence>MNTVNNSSAPQTKLLWIAVALLGAVAFAIVALNRGEAVNAAWLVVAAICIYFIAYRFYGLFVANRALGVDGRRPTPAVRHNDGLDYVPTNRYVLYGHHFAAIAGAGPLVGPVLAAQMGYLPGTLWILVGAVFGGAVQDMTVLFLSTRRDGRSLGDIVRAEMGLVAGTIAGVGILLICVIVLAVLALVVVKALIGSPWGTFAVFCSIPIALLMGVYSRFIRPGRVGEMSLLGCVLLLAALIYGKTVSETPELATYFDLRGETLALIIIGYGFVASVLPVWLLLAPRDYLSTFLKIGTIALLAIGIIIVRPDLQMPAVTKFVDGSGPVWAGGLFPFLFITIACGAVSGWHALISSGTTPKMIENETQIAFIGYGGMLMESFVAIMAMIGASIIHPGVYFAMNSAAGMIGTTAEQAAQVISAWGFVVTPDEINQMARDVGETSIMSRTGGAPTLAVGMAQILSSFLGGRTLMGIWYHFAILFEALFILTTVDAGTRVLRFMIQDLIGNAVPAFKETASWTNNLIGSALSCALWGYFLYVGVIDPLGGIWTLWPLFGTANQMLAAIALTVCTVVLFKMKRERFAWVTIVPATWLVVCTTAAGLEKVLSPNPNVGFISHALKYRDAISAGQLLAPAKTLGEMNRIVFNDYIDASLAALFVLVVVATVIYGLINIWRALGNPQPTAAEIGLAQVAAGGGHA</sequence>
<comment type="caution">
    <text evidence="10">The sequence shown here is derived from an EMBL/GenBank/DDBJ whole genome shotgun (WGS) entry which is preliminary data.</text>
</comment>
<feature type="transmembrane region" description="Helical" evidence="8">
    <location>
        <begin position="14"/>
        <end position="33"/>
    </location>
</feature>
<evidence type="ECO:0000256" key="1">
    <source>
        <dbReference type="ARBA" id="ARBA00004651"/>
    </source>
</evidence>
<dbReference type="GO" id="GO:0009267">
    <property type="term" value="P:cellular response to starvation"/>
    <property type="evidence" value="ECO:0007669"/>
    <property type="project" value="InterPro"/>
</dbReference>
<dbReference type="OrthoDB" id="9761224at2"/>
<feature type="transmembrane region" description="Helical" evidence="8">
    <location>
        <begin position="471"/>
        <end position="495"/>
    </location>
</feature>
<feature type="transmembrane region" description="Helical" evidence="8">
    <location>
        <begin position="290"/>
        <end position="307"/>
    </location>
</feature>
<feature type="transmembrane region" description="Helical" evidence="8">
    <location>
        <begin position="548"/>
        <end position="572"/>
    </location>
</feature>
<organism evidence="10 11">
    <name type="scientific">Bradyrhizobium centrolobii</name>
    <dbReference type="NCBI Taxonomy" id="1505087"/>
    <lineage>
        <taxon>Bacteria</taxon>
        <taxon>Pseudomonadati</taxon>
        <taxon>Pseudomonadota</taxon>
        <taxon>Alphaproteobacteria</taxon>
        <taxon>Hyphomicrobiales</taxon>
        <taxon>Nitrobacteraceae</taxon>
        <taxon>Bradyrhizobium</taxon>
    </lineage>
</organism>
<proteinExistence type="inferred from homology"/>
<dbReference type="Pfam" id="PF02554">
    <property type="entry name" value="CstA"/>
    <property type="match status" value="1"/>
</dbReference>
<gene>
    <name evidence="10" type="ORF">AYJ54_23935</name>
</gene>
<comment type="subcellular location">
    <subcellularLocation>
        <location evidence="1">Cell membrane</location>
        <topology evidence="1">Multi-pass membrane protein</topology>
    </subcellularLocation>
</comment>
<feature type="transmembrane region" description="Helical" evidence="8">
    <location>
        <begin position="195"/>
        <end position="215"/>
    </location>
</feature>
<feature type="transmembrane region" description="Helical" evidence="8">
    <location>
        <begin position="124"/>
        <end position="144"/>
    </location>
</feature>
<keyword evidence="6 8" id="KW-1133">Transmembrane helix</keyword>
<evidence type="ECO:0000313" key="10">
    <source>
        <dbReference type="EMBL" id="OAF04713.1"/>
    </source>
</evidence>
<keyword evidence="3" id="KW-0813">Transport</keyword>
<protein>
    <submittedName>
        <fullName evidence="10">Carbon starvation protein A</fullName>
    </submittedName>
</protein>
<dbReference type="PANTHER" id="PTHR30252:SF3">
    <property type="entry name" value="PYRUVATE_PROTON SYMPORTER BTST"/>
    <property type="match status" value="1"/>
</dbReference>
<feature type="transmembrane region" description="Helical" evidence="8">
    <location>
        <begin position="368"/>
        <end position="391"/>
    </location>
</feature>
<dbReference type="InterPro" id="IPR003706">
    <property type="entry name" value="CstA_N"/>
</dbReference>